<accession>A0A645A880</accession>
<dbReference type="EMBL" id="VSSQ01012507">
    <property type="protein sequence ID" value="MPM49395.1"/>
    <property type="molecule type" value="Genomic_DNA"/>
</dbReference>
<proteinExistence type="predicted"/>
<evidence type="ECO:0000313" key="1">
    <source>
        <dbReference type="EMBL" id="MPM49395.1"/>
    </source>
</evidence>
<dbReference type="Gene3D" id="3.40.190.10">
    <property type="entry name" value="Periplasmic binding protein-like II"/>
    <property type="match status" value="1"/>
</dbReference>
<sequence>MSQYLADQSENTSIALVPKMGAVQVTLAKGWFWCVPSQFTNQPYSIELLNYLSDADFINEWGFESGFIPVRVSGLDAWQNSSLAPVISDLVYNAQDLPSANITHSLNPILESSLVQVIKKQVYYQQTVDDAVKNFNQ</sequence>
<organism evidence="1">
    <name type="scientific">bioreactor metagenome</name>
    <dbReference type="NCBI Taxonomy" id="1076179"/>
    <lineage>
        <taxon>unclassified sequences</taxon>
        <taxon>metagenomes</taxon>
        <taxon>ecological metagenomes</taxon>
    </lineage>
</organism>
<comment type="caution">
    <text evidence="1">The sequence shown here is derived from an EMBL/GenBank/DDBJ whole genome shotgun (WGS) entry which is preliminary data.</text>
</comment>
<dbReference type="SUPFAM" id="SSF53850">
    <property type="entry name" value="Periplasmic binding protein-like II"/>
    <property type="match status" value="1"/>
</dbReference>
<dbReference type="AlphaFoldDB" id="A0A645A880"/>
<name>A0A645A880_9ZZZZ</name>
<reference evidence="1" key="1">
    <citation type="submission" date="2019-08" db="EMBL/GenBank/DDBJ databases">
        <authorList>
            <person name="Kucharzyk K."/>
            <person name="Murdoch R.W."/>
            <person name="Higgins S."/>
            <person name="Loffler F."/>
        </authorList>
    </citation>
    <scope>NUCLEOTIDE SEQUENCE</scope>
</reference>
<protein>
    <submittedName>
        <fullName evidence="1">Uncharacterized protein</fullName>
    </submittedName>
</protein>
<gene>
    <name evidence="1" type="ORF">SDC9_96124</name>
</gene>